<accession>A0A7S4I7L9</accession>
<evidence type="ECO:0000256" key="2">
    <source>
        <dbReference type="ARBA" id="ARBA00023274"/>
    </source>
</evidence>
<dbReference type="AlphaFoldDB" id="A0A7S4I7L9"/>
<dbReference type="Pfam" id="PF00338">
    <property type="entry name" value="Ribosomal_S10"/>
    <property type="match status" value="1"/>
</dbReference>
<proteinExistence type="predicted"/>
<dbReference type="EMBL" id="HBKP01012972">
    <property type="protein sequence ID" value="CAE2221116.1"/>
    <property type="molecule type" value="Transcribed_RNA"/>
</dbReference>
<feature type="region of interest" description="Disordered" evidence="3">
    <location>
        <begin position="128"/>
        <end position="148"/>
    </location>
</feature>
<keyword evidence="1" id="KW-0689">Ribosomal protein</keyword>
<dbReference type="SUPFAM" id="SSF54999">
    <property type="entry name" value="Ribosomal protein S10"/>
    <property type="match status" value="1"/>
</dbReference>
<evidence type="ECO:0000256" key="3">
    <source>
        <dbReference type="SAM" id="MobiDB-lite"/>
    </source>
</evidence>
<evidence type="ECO:0000259" key="4">
    <source>
        <dbReference type="SMART" id="SM01403"/>
    </source>
</evidence>
<dbReference type="SMART" id="SM01403">
    <property type="entry name" value="Ribosomal_S10"/>
    <property type="match status" value="1"/>
</dbReference>
<name>A0A7S4I7L9_9EUKA</name>
<dbReference type="InterPro" id="IPR027486">
    <property type="entry name" value="Ribosomal_uS10_dom"/>
</dbReference>
<protein>
    <recommendedName>
        <fullName evidence="4">Small ribosomal subunit protein uS10 domain-containing protein</fullName>
    </recommendedName>
</protein>
<gene>
    <name evidence="5" type="ORF">VSP0166_LOCUS9154</name>
</gene>
<sequence length="148" mass="16988">MTLKRVELIFQSYSPDMLNFGLRRVRNALEMVPGLRMVLKYPLPMPVRRRRQSVQKSPFVHKKAHRTLQQDLHRRLLVIEGDSAITNKFLRYLQANIDVTLSAKVIEHSYYPASKFYSFTTSSLASAPCNEPSLEANDDEGPIVAPKE</sequence>
<organism evidence="5">
    <name type="scientific">Vannella robusta</name>
    <dbReference type="NCBI Taxonomy" id="1487602"/>
    <lineage>
        <taxon>Eukaryota</taxon>
        <taxon>Amoebozoa</taxon>
        <taxon>Discosea</taxon>
        <taxon>Flabellinia</taxon>
        <taxon>Vannellidae</taxon>
        <taxon>Vannella</taxon>
    </lineage>
</organism>
<evidence type="ECO:0000313" key="5">
    <source>
        <dbReference type="EMBL" id="CAE2221116.1"/>
    </source>
</evidence>
<dbReference type="GO" id="GO:0005840">
    <property type="term" value="C:ribosome"/>
    <property type="evidence" value="ECO:0007669"/>
    <property type="project" value="UniProtKB-KW"/>
</dbReference>
<keyword evidence="2" id="KW-0687">Ribonucleoprotein</keyword>
<dbReference type="Gene3D" id="3.30.70.600">
    <property type="entry name" value="Ribosomal protein S10 domain"/>
    <property type="match status" value="1"/>
</dbReference>
<feature type="domain" description="Small ribosomal subunit protein uS10" evidence="4">
    <location>
        <begin position="7"/>
        <end position="104"/>
    </location>
</feature>
<reference evidence="5" key="1">
    <citation type="submission" date="2021-01" db="EMBL/GenBank/DDBJ databases">
        <authorList>
            <person name="Corre E."/>
            <person name="Pelletier E."/>
            <person name="Niang G."/>
            <person name="Scheremetjew M."/>
            <person name="Finn R."/>
            <person name="Kale V."/>
            <person name="Holt S."/>
            <person name="Cochrane G."/>
            <person name="Meng A."/>
            <person name="Brown T."/>
            <person name="Cohen L."/>
        </authorList>
    </citation>
    <scope>NUCLEOTIDE SEQUENCE</scope>
    <source>
        <strain evidence="5">DIVA3 518/3/11/1/6</strain>
    </source>
</reference>
<dbReference type="InterPro" id="IPR036838">
    <property type="entry name" value="Ribosomal_uS10_dom_sf"/>
</dbReference>
<dbReference type="GO" id="GO:1990904">
    <property type="term" value="C:ribonucleoprotein complex"/>
    <property type="evidence" value="ECO:0007669"/>
    <property type="project" value="UniProtKB-KW"/>
</dbReference>
<evidence type="ECO:0000256" key="1">
    <source>
        <dbReference type="ARBA" id="ARBA00022980"/>
    </source>
</evidence>